<evidence type="ECO:0000256" key="7">
    <source>
        <dbReference type="ARBA" id="ARBA00023242"/>
    </source>
</evidence>
<evidence type="ECO:0000256" key="5">
    <source>
        <dbReference type="ARBA" id="ARBA00023054"/>
    </source>
</evidence>
<feature type="region of interest" description="Disordered" evidence="8">
    <location>
        <begin position="120"/>
        <end position="153"/>
    </location>
</feature>
<reference evidence="9" key="1">
    <citation type="submission" date="2021-05" db="EMBL/GenBank/DDBJ databases">
        <authorList>
            <person name="Alioto T."/>
            <person name="Alioto T."/>
            <person name="Gomez Garrido J."/>
        </authorList>
    </citation>
    <scope>NUCLEOTIDE SEQUENCE</scope>
</reference>
<evidence type="ECO:0000256" key="4">
    <source>
        <dbReference type="ARBA" id="ARBA00023015"/>
    </source>
</evidence>
<evidence type="ECO:0000313" key="9">
    <source>
        <dbReference type="EMBL" id="CAG6791528.1"/>
    </source>
</evidence>
<feature type="compositionally biased region" description="Polar residues" evidence="8">
    <location>
        <begin position="333"/>
        <end position="352"/>
    </location>
</feature>
<feature type="compositionally biased region" description="Basic and acidic residues" evidence="8">
    <location>
        <begin position="124"/>
        <end position="135"/>
    </location>
</feature>
<feature type="compositionally biased region" description="Polar residues" evidence="8">
    <location>
        <begin position="33"/>
        <end position="52"/>
    </location>
</feature>
<dbReference type="AlphaFoldDB" id="A0A8D9BTW4"/>
<dbReference type="PRINTS" id="PR02094">
    <property type="entry name" value="HEXIMFAMILY"/>
</dbReference>
<comment type="similarity">
    <text evidence="2">Belongs to the HEXIM family.</text>
</comment>
<evidence type="ECO:0000256" key="1">
    <source>
        <dbReference type="ARBA" id="ARBA00004123"/>
    </source>
</evidence>
<evidence type="ECO:0000256" key="3">
    <source>
        <dbReference type="ARBA" id="ARBA00022491"/>
    </source>
</evidence>
<comment type="subcellular location">
    <subcellularLocation>
        <location evidence="1">Nucleus</location>
    </subcellularLocation>
</comment>
<dbReference type="GO" id="GO:0000122">
    <property type="term" value="P:negative regulation of transcription by RNA polymerase II"/>
    <property type="evidence" value="ECO:0007669"/>
    <property type="project" value="InterPro"/>
</dbReference>
<feature type="region of interest" description="Disordered" evidence="8">
    <location>
        <begin position="318"/>
        <end position="352"/>
    </location>
</feature>
<name>A0A8D9BTW4_9HEMI</name>
<evidence type="ECO:0000256" key="6">
    <source>
        <dbReference type="ARBA" id="ARBA00023163"/>
    </source>
</evidence>
<keyword evidence="4" id="KW-0805">Transcription regulation</keyword>
<feature type="region of interest" description="Disordered" evidence="8">
    <location>
        <begin position="1"/>
        <end position="108"/>
    </location>
</feature>
<feature type="compositionally biased region" description="Low complexity" evidence="8">
    <location>
        <begin position="255"/>
        <end position="279"/>
    </location>
</feature>
<dbReference type="PANTHER" id="PTHR13469">
    <property type="entry name" value="HEXAMETHYLENE BISACETAMIDE INDUCIBLE 1"/>
    <property type="match status" value="1"/>
</dbReference>
<keyword evidence="5" id="KW-0175">Coiled coil</keyword>
<dbReference type="EMBL" id="HBUF01676640">
    <property type="protein sequence ID" value="CAG6791528.1"/>
    <property type="molecule type" value="Transcribed_RNA"/>
</dbReference>
<dbReference type="GO" id="GO:0097322">
    <property type="term" value="F:7SK snRNA binding"/>
    <property type="evidence" value="ECO:0007669"/>
    <property type="project" value="TreeGrafter"/>
</dbReference>
<evidence type="ECO:0000256" key="8">
    <source>
        <dbReference type="SAM" id="MobiDB-lite"/>
    </source>
</evidence>
<dbReference type="GO" id="GO:0005654">
    <property type="term" value="C:nucleoplasm"/>
    <property type="evidence" value="ECO:0007669"/>
    <property type="project" value="TreeGrafter"/>
</dbReference>
<accession>A0A8D9BTW4</accession>
<feature type="compositionally biased region" description="Polar residues" evidence="8">
    <location>
        <begin position="93"/>
        <end position="108"/>
    </location>
</feature>
<keyword evidence="7" id="KW-0539">Nucleus</keyword>
<feature type="region of interest" description="Disordered" evidence="8">
    <location>
        <begin position="244"/>
        <end position="292"/>
    </location>
</feature>
<dbReference type="InterPro" id="IPR024872">
    <property type="entry name" value="HEXIM"/>
</dbReference>
<dbReference type="Pfam" id="PF15313">
    <property type="entry name" value="HEXIM"/>
    <property type="match status" value="1"/>
</dbReference>
<sequence>MEVSEEMNILSMNSCKEKEEEEGGGGVIGHTNVALSSCDNADSAPTSGGNTNDRVERKKKTRRGKPRGKNYKPYNKAPKDVEMKMKRSRQRFNSRLTSDQPEAPNNSNQFIIEDHNFHQIPIDSPERPNQRKCYRDSSFTSVESDGENFYSSPEDEVDYIIQDFSVTYKNLREETLGSMSKNDLIRQVLTLEERIENLVKKKKGTDEGESADVGEVEVVPGEKIKSLECENNWLKKEVERLTTENSTLRRRCRSTESSIDSESDSSSSSSSSDSSSSSSKTNSPMPILVNGGTLHGEAVVHMEEDLVEVNIAVVESSKPAVEDSGNSEKPAVTLSNGTSRTSEKVVNSNDNV</sequence>
<keyword evidence="6" id="KW-0804">Transcription</keyword>
<dbReference type="PANTHER" id="PTHR13469:SF8">
    <property type="entry name" value="HEXIM P-TEFB COMPLEX SUBUNIT 1"/>
    <property type="match status" value="1"/>
</dbReference>
<proteinExistence type="inferred from homology"/>
<protein>
    <submittedName>
        <fullName evidence="9">Protein HEXIM1</fullName>
    </submittedName>
</protein>
<feature type="compositionally biased region" description="Basic residues" evidence="8">
    <location>
        <begin position="57"/>
        <end position="70"/>
    </location>
</feature>
<keyword evidence="3" id="KW-0678">Repressor</keyword>
<dbReference type="Gene3D" id="6.10.250.2910">
    <property type="match status" value="1"/>
</dbReference>
<evidence type="ECO:0000256" key="2">
    <source>
        <dbReference type="ARBA" id="ARBA00008409"/>
    </source>
</evidence>
<organism evidence="9">
    <name type="scientific">Cacopsylla melanoneura</name>
    <dbReference type="NCBI Taxonomy" id="428564"/>
    <lineage>
        <taxon>Eukaryota</taxon>
        <taxon>Metazoa</taxon>
        <taxon>Ecdysozoa</taxon>
        <taxon>Arthropoda</taxon>
        <taxon>Hexapoda</taxon>
        <taxon>Insecta</taxon>
        <taxon>Pterygota</taxon>
        <taxon>Neoptera</taxon>
        <taxon>Paraneoptera</taxon>
        <taxon>Hemiptera</taxon>
        <taxon>Sternorrhyncha</taxon>
        <taxon>Psylloidea</taxon>
        <taxon>Psyllidae</taxon>
        <taxon>Psyllinae</taxon>
        <taxon>Cacopsylla</taxon>
    </lineage>
</organism>
<dbReference type="GO" id="GO:0005737">
    <property type="term" value="C:cytoplasm"/>
    <property type="evidence" value="ECO:0007669"/>
    <property type="project" value="InterPro"/>
</dbReference>
<dbReference type="GO" id="GO:0004861">
    <property type="term" value="F:cyclin-dependent protein serine/threonine kinase inhibitor activity"/>
    <property type="evidence" value="ECO:0007669"/>
    <property type="project" value="InterPro"/>
</dbReference>